<protein>
    <submittedName>
        <fullName evidence="2">Uncharacterized protein</fullName>
    </submittedName>
</protein>
<keyword evidence="3" id="KW-1185">Reference proteome</keyword>
<evidence type="ECO:0000313" key="2">
    <source>
        <dbReference type="EMBL" id="KAK6309412.1"/>
    </source>
</evidence>
<feature type="compositionally biased region" description="Pro residues" evidence="1">
    <location>
        <begin position="10"/>
        <end position="24"/>
    </location>
</feature>
<sequence>MVSGCTIPDTPTPLPDTPTPLPPGLGLPYPPGVEKTLCLGLHGVPLPSPINTSPSFNQLDITVERGEGERDGWRESETEREEGSRILKKTCVGNSNMFPMMEPPSWLSVGEPTVCLPLGQG</sequence>
<proteinExistence type="predicted"/>
<gene>
    <name evidence="2" type="ORF">J4Q44_G00208750</name>
</gene>
<evidence type="ECO:0000313" key="3">
    <source>
        <dbReference type="Proteomes" id="UP001356427"/>
    </source>
</evidence>
<name>A0AAN8R1Z6_9TELE</name>
<evidence type="ECO:0000256" key="1">
    <source>
        <dbReference type="SAM" id="MobiDB-lite"/>
    </source>
</evidence>
<dbReference type="AlphaFoldDB" id="A0AAN8R1Z6"/>
<comment type="caution">
    <text evidence="2">The sequence shown here is derived from an EMBL/GenBank/DDBJ whole genome shotgun (WGS) entry which is preliminary data.</text>
</comment>
<organism evidence="2 3">
    <name type="scientific">Coregonus suidteri</name>
    <dbReference type="NCBI Taxonomy" id="861788"/>
    <lineage>
        <taxon>Eukaryota</taxon>
        <taxon>Metazoa</taxon>
        <taxon>Chordata</taxon>
        <taxon>Craniata</taxon>
        <taxon>Vertebrata</taxon>
        <taxon>Euteleostomi</taxon>
        <taxon>Actinopterygii</taxon>
        <taxon>Neopterygii</taxon>
        <taxon>Teleostei</taxon>
        <taxon>Protacanthopterygii</taxon>
        <taxon>Salmoniformes</taxon>
        <taxon>Salmonidae</taxon>
        <taxon>Coregoninae</taxon>
        <taxon>Coregonus</taxon>
    </lineage>
</organism>
<feature type="region of interest" description="Disordered" evidence="1">
    <location>
        <begin position="1"/>
        <end position="24"/>
    </location>
</feature>
<accession>A0AAN8R1Z6</accession>
<reference evidence="2 3" key="1">
    <citation type="submission" date="2021-04" db="EMBL/GenBank/DDBJ databases">
        <authorList>
            <person name="De Guttry C."/>
            <person name="Zahm M."/>
            <person name="Klopp C."/>
            <person name="Cabau C."/>
            <person name="Louis A."/>
            <person name="Berthelot C."/>
            <person name="Parey E."/>
            <person name="Roest Crollius H."/>
            <person name="Montfort J."/>
            <person name="Robinson-Rechavi M."/>
            <person name="Bucao C."/>
            <person name="Bouchez O."/>
            <person name="Gislard M."/>
            <person name="Lluch J."/>
            <person name="Milhes M."/>
            <person name="Lampietro C."/>
            <person name="Lopez Roques C."/>
            <person name="Donnadieu C."/>
            <person name="Braasch I."/>
            <person name="Desvignes T."/>
            <person name="Postlethwait J."/>
            <person name="Bobe J."/>
            <person name="Wedekind C."/>
            <person name="Guiguen Y."/>
        </authorList>
    </citation>
    <scope>NUCLEOTIDE SEQUENCE [LARGE SCALE GENOMIC DNA]</scope>
    <source>
        <strain evidence="2">Cs_M1</strain>
        <tissue evidence="2">Blood</tissue>
    </source>
</reference>
<dbReference type="Proteomes" id="UP001356427">
    <property type="component" value="Unassembled WGS sequence"/>
</dbReference>
<dbReference type="EMBL" id="JAGTTL010000018">
    <property type="protein sequence ID" value="KAK6309412.1"/>
    <property type="molecule type" value="Genomic_DNA"/>
</dbReference>